<evidence type="ECO:0000256" key="20">
    <source>
        <dbReference type="ARBA" id="ARBA00040104"/>
    </source>
</evidence>
<dbReference type="PROSITE" id="PS50222">
    <property type="entry name" value="EF_HAND_2"/>
    <property type="match status" value="2"/>
</dbReference>
<keyword evidence="10" id="KW-0479">Metal-binding</keyword>
<dbReference type="GO" id="GO:1990904">
    <property type="term" value="C:ribonucleoprotein complex"/>
    <property type="evidence" value="ECO:0007669"/>
    <property type="project" value="UniProtKB-KW"/>
</dbReference>
<dbReference type="PROSITE" id="PS00018">
    <property type="entry name" value="EF_HAND_1"/>
    <property type="match status" value="2"/>
</dbReference>
<dbReference type="InterPro" id="IPR020784">
    <property type="entry name" value="Ribosomal_uL11_N"/>
</dbReference>
<dbReference type="GO" id="GO:0005509">
    <property type="term" value="F:calcium ion binding"/>
    <property type="evidence" value="ECO:0007669"/>
    <property type="project" value="InterPro"/>
</dbReference>
<evidence type="ECO:0000256" key="3">
    <source>
        <dbReference type="ARBA" id="ARBA00004496"/>
    </source>
</evidence>
<dbReference type="FunFam" id="1.10.10.250:FF:000003">
    <property type="entry name" value="Mitochondrial ribosomal protein L11"/>
    <property type="match status" value="1"/>
</dbReference>
<keyword evidence="6" id="KW-1003">Cell membrane</keyword>
<keyword evidence="17 21" id="KW-0687">Ribonucleoprotein</keyword>
<proteinExistence type="inferred from homology"/>
<evidence type="ECO:0000256" key="21">
    <source>
        <dbReference type="RuleBase" id="RU003978"/>
    </source>
</evidence>
<dbReference type="InterPro" id="IPR020783">
    <property type="entry name" value="Ribosomal_uL11_C"/>
</dbReference>
<evidence type="ECO:0000256" key="15">
    <source>
        <dbReference type="ARBA" id="ARBA00023136"/>
    </source>
</evidence>
<dbReference type="SMART" id="SM00054">
    <property type="entry name" value="EFh"/>
    <property type="match status" value="2"/>
</dbReference>
<protein>
    <recommendedName>
        <fullName evidence="20">Large ribosomal subunit protein uL11m</fullName>
    </recommendedName>
</protein>
<evidence type="ECO:0000256" key="8">
    <source>
        <dbReference type="ARBA" id="ARBA00022553"/>
    </source>
</evidence>
<keyword evidence="11" id="KW-0677">Repeat</keyword>
<keyword evidence="9" id="KW-0519">Myristate</keyword>
<evidence type="ECO:0000313" key="24">
    <source>
        <dbReference type="Proteomes" id="UP000050741"/>
    </source>
</evidence>
<accession>A0A183BZM3</accession>
<evidence type="ECO:0000256" key="18">
    <source>
        <dbReference type="ARBA" id="ARBA00023288"/>
    </source>
</evidence>
<dbReference type="AlphaFoldDB" id="A0A183BZM3"/>
<evidence type="ECO:0000256" key="1">
    <source>
        <dbReference type="ARBA" id="ARBA00004123"/>
    </source>
</evidence>
<dbReference type="HAMAP" id="MF_00736">
    <property type="entry name" value="Ribosomal_uL11"/>
    <property type="match status" value="1"/>
</dbReference>
<evidence type="ECO:0000256" key="6">
    <source>
        <dbReference type="ARBA" id="ARBA00022475"/>
    </source>
</evidence>
<evidence type="ECO:0000256" key="4">
    <source>
        <dbReference type="ARBA" id="ARBA00010537"/>
    </source>
</evidence>
<feature type="domain" description="EF-hand" evidence="23">
    <location>
        <begin position="95"/>
        <end position="130"/>
    </location>
</feature>
<dbReference type="GO" id="GO:0005634">
    <property type="term" value="C:nucleus"/>
    <property type="evidence" value="ECO:0007669"/>
    <property type="project" value="UniProtKB-SubCell"/>
</dbReference>
<dbReference type="CDD" id="cd00349">
    <property type="entry name" value="Ribosomal_L11"/>
    <property type="match status" value="1"/>
</dbReference>
<keyword evidence="7" id="KW-0963">Cytoplasm</keyword>
<dbReference type="InterPro" id="IPR018247">
    <property type="entry name" value="EF_Hand_1_Ca_BS"/>
</dbReference>
<dbReference type="InterPro" id="IPR036769">
    <property type="entry name" value="Ribosomal_uL11_C_sf"/>
</dbReference>
<keyword evidence="8" id="KW-0597">Phosphoprotein</keyword>
<organism evidence="24 25">
    <name type="scientific">Globodera pallida</name>
    <name type="common">Potato cyst nematode worm</name>
    <name type="synonym">Heterodera pallida</name>
    <dbReference type="NCBI Taxonomy" id="36090"/>
    <lineage>
        <taxon>Eukaryota</taxon>
        <taxon>Metazoa</taxon>
        <taxon>Ecdysozoa</taxon>
        <taxon>Nematoda</taxon>
        <taxon>Chromadorea</taxon>
        <taxon>Rhabditida</taxon>
        <taxon>Tylenchina</taxon>
        <taxon>Tylenchomorpha</taxon>
        <taxon>Tylenchoidea</taxon>
        <taxon>Heteroderidae</taxon>
        <taxon>Heteroderinae</taxon>
        <taxon>Globodera</taxon>
    </lineage>
</organism>
<evidence type="ECO:0000256" key="16">
    <source>
        <dbReference type="ARBA" id="ARBA00023242"/>
    </source>
</evidence>
<dbReference type="SUPFAM" id="SSF46906">
    <property type="entry name" value="Ribosomal protein L11, C-terminal domain"/>
    <property type="match status" value="1"/>
</dbReference>
<dbReference type="SUPFAM" id="SSF54747">
    <property type="entry name" value="Ribosomal L11/L12e N-terminal domain"/>
    <property type="match status" value="1"/>
</dbReference>
<dbReference type="InterPro" id="IPR051875">
    <property type="entry name" value="Calcineurin_B_homologous"/>
</dbReference>
<comment type="similarity">
    <text evidence="4 21">Belongs to the universal ribosomal protein uL11 family.</text>
</comment>
<dbReference type="GO" id="GO:0005886">
    <property type="term" value="C:plasma membrane"/>
    <property type="evidence" value="ECO:0007669"/>
    <property type="project" value="UniProtKB-SubCell"/>
</dbReference>
<dbReference type="GO" id="GO:0005737">
    <property type="term" value="C:cytoplasm"/>
    <property type="evidence" value="ECO:0007669"/>
    <property type="project" value="UniProtKB-SubCell"/>
</dbReference>
<evidence type="ECO:0000256" key="17">
    <source>
        <dbReference type="ARBA" id="ARBA00023274"/>
    </source>
</evidence>
<dbReference type="GO" id="GO:0005840">
    <property type="term" value="C:ribosome"/>
    <property type="evidence" value="ECO:0007669"/>
    <property type="project" value="UniProtKB-KW"/>
</dbReference>
<reference evidence="25" key="3">
    <citation type="submission" date="2016-06" db="UniProtKB">
        <authorList>
            <consortium name="WormBaseParasite"/>
        </authorList>
    </citation>
    <scope>IDENTIFICATION</scope>
</reference>
<dbReference type="InterPro" id="IPR000911">
    <property type="entry name" value="Ribosomal_uL11"/>
</dbReference>
<sequence>MFKKETTKNRQKGESMGNSTTSLMLQEEEVVEIAKETGFSRNQIVRLYSRFLSLDRQERKIAFSMYDLNKNGYITRDEFKVILNMMVGSNITADQLDSIADRTITEADADKDGKISFDEFCKAMERTDVESRDKMKTAVVRVQKVAKGKRKLDASKLALDPTLNTLIRSQMASAAPPLGPSLGQRGVNVATFCKDFNNRTSNIKFGAMLSVSVHVKPDRTYDIDIKTPTTEWLLHQATGIRRNKQEKDEITGMLSVKHIYEIAMAKSKDKSLVGVPLEEVCQLVIDRADSMGIKVQKEDLDPEKYKEFLENRQEVVKGQLEEIAKQEEAKLLRT</sequence>
<dbReference type="InterPro" id="IPR002048">
    <property type="entry name" value="EF_hand_dom"/>
</dbReference>
<evidence type="ECO:0000256" key="10">
    <source>
        <dbReference type="ARBA" id="ARBA00022723"/>
    </source>
</evidence>
<evidence type="ECO:0000256" key="11">
    <source>
        <dbReference type="ARBA" id="ARBA00022737"/>
    </source>
</evidence>
<dbReference type="Pfam" id="PF00298">
    <property type="entry name" value="Ribosomal_L11"/>
    <property type="match status" value="1"/>
</dbReference>
<evidence type="ECO:0000256" key="5">
    <source>
        <dbReference type="ARBA" id="ARBA00022448"/>
    </source>
</evidence>
<evidence type="ECO:0000256" key="12">
    <source>
        <dbReference type="ARBA" id="ARBA00022837"/>
    </source>
</evidence>
<dbReference type="Gene3D" id="3.30.1550.10">
    <property type="entry name" value="Ribosomal protein L11/L12, N-terminal domain"/>
    <property type="match status" value="1"/>
</dbReference>
<dbReference type="WBParaSite" id="GPLIN_000606400">
    <property type="protein sequence ID" value="GPLIN_000606400"/>
    <property type="gene ID" value="GPLIN_000606400"/>
</dbReference>
<dbReference type="SMART" id="SM00649">
    <property type="entry name" value="RL11"/>
    <property type="match status" value="1"/>
</dbReference>
<evidence type="ECO:0000256" key="2">
    <source>
        <dbReference type="ARBA" id="ARBA00004236"/>
    </source>
</evidence>
<comment type="similarity">
    <text evidence="19">Belongs to the calcineurin regulatory subunit family. CHP subfamily.</text>
</comment>
<reference evidence="24" key="1">
    <citation type="submission" date="2013-12" db="EMBL/GenBank/DDBJ databases">
        <authorList>
            <person name="Aslett M."/>
        </authorList>
    </citation>
    <scope>NUCLEOTIDE SEQUENCE [LARGE SCALE GENOMIC DNA]</scope>
    <source>
        <strain evidence="24">Lindley</strain>
    </source>
</reference>
<feature type="compositionally biased region" description="Basic and acidic residues" evidence="22">
    <location>
        <begin position="1"/>
        <end position="13"/>
    </location>
</feature>
<keyword evidence="5" id="KW-0813">Transport</keyword>
<dbReference type="InterPro" id="IPR011992">
    <property type="entry name" value="EF-hand-dom_pair"/>
</dbReference>
<dbReference type="Gene3D" id="1.10.10.250">
    <property type="entry name" value="Ribosomal protein L11, C-terminal domain"/>
    <property type="match status" value="1"/>
</dbReference>
<keyword evidence="14 21" id="KW-0689">Ribosomal protein</keyword>
<evidence type="ECO:0000256" key="22">
    <source>
        <dbReference type="SAM" id="MobiDB-lite"/>
    </source>
</evidence>
<dbReference type="GO" id="GO:0003735">
    <property type="term" value="F:structural constituent of ribosome"/>
    <property type="evidence" value="ECO:0007669"/>
    <property type="project" value="InterPro"/>
</dbReference>
<evidence type="ECO:0000256" key="9">
    <source>
        <dbReference type="ARBA" id="ARBA00022707"/>
    </source>
</evidence>
<keyword evidence="24" id="KW-1185">Reference proteome</keyword>
<dbReference type="PANTHER" id="PTHR46002">
    <property type="entry name" value="EG:114D9.1 PROTEIN-RELATED"/>
    <property type="match status" value="1"/>
</dbReference>
<evidence type="ECO:0000313" key="25">
    <source>
        <dbReference type="WBParaSite" id="GPLIN_000606400"/>
    </source>
</evidence>
<evidence type="ECO:0000256" key="7">
    <source>
        <dbReference type="ARBA" id="ARBA00022490"/>
    </source>
</evidence>
<dbReference type="Gene3D" id="1.10.238.10">
    <property type="entry name" value="EF-hand"/>
    <property type="match status" value="2"/>
</dbReference>
<evidence type="ECO:0000259" key="23">
    <source>
        <dbReference type="PROSITE" id="PS50222"/>
    </source>
</evidence>
<evidence type="ECO:0000256" key="19">
    <source>
        <dbReference type="ARBA" id="ARBA00038164"/>
    </source>
</evidence>
<keyword evidence="16" id="KW-0539">Nucleus</keyword>
<dbReference type="InterPro" id="IPR036796">
    <property type="entry name" value="Ribosomal_uL11_N_sf"/>
</dbReference>
<keyword evidence="15" id="KW-0472">Membrane</keyword>
<evidence type="ECO:0000256" key="13">
    <source>
        <dbReference type="ARBA" id="ARBA00022927"/>
    </source>
</evidence>
<keyword evidence="18" id="KW-0449">Lipoprotein</keyword>
<evidence type="ECO:0000256" key="14">
    <source>
        <dbReference type="ARBA" id="ARBA00022980"/>
    </source>
</evidence>
<name>A0A183BZM3_GLOPA</name>
<feature type="domain" description="EF-hand" evidence="23">
    <location>
        <begin position="54"/>
        <end position="89"/>
    </location>
</feature>
<keyword evidence="13" id="KW-0653">Protein transport</keyword>
<keyword evidence="12" id="KW-0106">Calcium</keyword>
<comment type="subcellular location">
    <subcellularLocation>
        <location evidence="2">Cell membrane</location>
    </subcellularLocation>
    <subcellularLocation>
        <location evidence="3">Cytoplasm</location>
    </subcellularLocation>
    <subcellularLocation>
        <location evidence="1">Nucleus</location>
    </subcellularLocation>
</comment>
<dbReference type="GO" id="GO:0015031">
    <property type="term" value="P:protein transport"/>
    <property type="evidence" value="ECO:0007669"/>
    <property type="project" value="UniProtKB-KW"/>
</dbReference>
<dbReference type="Pfam" id="PF13499">
    <property type="entry name" value="EF-hand_7"/>
    <property type="match status" value="1"/>
</dbReference>
<dbReference type="SUPFAM" id="SSF47473">
    <property type="entry name" value="EF-hand"/>
    <property type="match status" value="1"/>
</dbReference>
<dbReference type="Pfam" id="PF03946">
    <property type="entry name" value="Ribosomal_L11_N"/>
    <property type="match status" value="1"/>
</dbReference>
<reference evidence="24" key="2">
    <citation type="submission" date="2014-05" db="EMBL/GenBank/DDBJ databases">
        <title>The genome and life-stage specific transcriptomes of Globodera pallida elucidate key aspects of plant parasitism by a cyst nematode.</title>
        <authorList>
            <person name="Cotton J.A."/>
            <person name="Lilley C.J."/>
            <person name="Jones L.M."/>
            <person name="Kikuchi T."/>
            <person name="Reid A.J."/>
            <person name="Thorpe P."/>
            <person name="Tsai I.J."/>
            <person name="Beasley H."/>
            <person name="Blok V."/>
            <person name="Cock P.J.A."/>
            <person name="Van den Akker S.E."/>
            <person name="Holroyd N."/>
            <person name="Hunt M."/>
            <person name="Mantelin S."/>
            <person name="Naghra H."/>
            <person name="Pain A."/>
            <person name="Palomares-Rius J.E."/>
            <person name="Zarowiecki M."/>
            <person name="Berriman M."/>
            <person name="Jones J.T."/>
            <person name="Urwin P.E."/>
        </authorList>
    </citation>
    <scope>NUCLEOTIDE SEQUENCE [LARGE SCALE GENOMIC DNA]</scope>
    <source>
        <strain evidence="24">Lindley</strain>
    </source>
</reference>
<feature type="region of interest" description="Disordered" evidence="22">
    <location>
        <begin position="1"/>
        <end position="21"/>
    </location>
</feature>
<dbReference type="GO" id="GO:0006412">
    <property type="term" value="P:translation"/>
    <property type="evidence" value="ECO:0007669"/>
    <property type="project" value="InterPro"/>
</dbReference>
<dbReference type="CDD" id="cd00051">
    <property type="entry name" value="EFh"/>
    <property type="match status" value="1"/>
</dbReference>
<dbReference type="Proteomes" id="UP000050741">
    <property type="component" value="Unassembled WGS sequence"/>
</dbReference>